<dbReference type="EnsemblPlants" id="AET5Gv20690800.8">
    <property type="protein sequence ID" value="AET5Gv20690800.8"/>
    <property type="gene ID" value="AET5Gv20690800"/>
</dbReference>
<name>A0A453LAV4_AEGTS</name>
<reference evidence="2" key="5">
    <citation type="journal article" date="2021" name="G3 (Bethesda)">
        <title>Aegilops tauschii genome assembly Aet v5.0 features greater sequence contiguity and improved annotation.</title>
        <authorList>
            <person name="Wang L."/>
            <person name="Zhu T."/>
            <person name="Rodriguez J.C."/>
            <person name="Deal K.R."/>
            <person name="Dubcovsky J."/>
            <person name="McGuire P.E."/>
            <person name="Lux T."/>
            <person name="Spannagl M."/>
            <person name="Mayer K.F.X."/>
            <person name="Baldrich P."/>
            <person name="Meyers B.C."/>
            <person name="Huo N."/>
            <person name="Gu Y.Q."/>
            <person name="Zhou H."/>
            <person name="Devos K.M."/>
            <person name="Bennetzen J.L."/>
            <person name="Unver T."/>
            <person name="Budak H."/>
            <person name="Gulick P.J."/>
            <person name="Galiba G."/>
            <person name="Kalapos B."/>
            <person name="Nelson D.R."/>
            <person name="Li P."/>
            <person name="You F.M."/>
            <person name="Luo M.C."/>
            <person name="Dvorak J."/>
        </authorList>
    </citation>
    <scope>NUCLEOTIDE SEQUENCE [LARGE SCALE GENOMIC DNA]</scope>
    <source>
        <strain evidence="2">cv. AL8/78</strain>
    </source>
</reference>
<dbReference type="Gramene" id="AET5Gv20690800.1">
    <property type="protein sequence ID" value="AET5Gv20690800.1"/>
    <property type="gene ID" value="AET5Gv20690800"/>
</dbReference>
<dbReference type="EnsemblPlants" id="AET5Gv20690800.11">
    <property type="protein sequence ID" value="AET5Gv20690800.11"/>
    <property type="gene ID" value="AET5Gv20690800"/>
</dbReference>
<sequence>MLTVVERFVDWAVSWLPMYGEAKLLLGIYLWYPSTWGAGHVYDGFLHPLVAWHEADIDRGLLELRARARDMKASQLKAAAAIGQMWLVDAARCVSSQLQAARSGREGATH</sequence>
<keyword evidence="3" id="KW-1185">Reference proteome</keyword>
<comment type="similarity">
    <text evidence="1">Belongs to the DP1 family.</text>
</comment>
<dbReference type="EnsemblPlants" id="AET5Gv20690800.4">
    <property type="protein sequence ID" value="AET5Gv20690800.4"/>
    <property type="gene ID" value="AET5Gv20690800"/>
</dbReference>
<dbReference type="EnsemblPlants" id="AET5Gv20690800.1">
    <property type="protein sequence ID" value="AET5Gv20690800.1"/>
    <property type="gene ID" value="AET5Gv20690800"/>
</dbReference>
<reference evidence="2" key="4">
    <citation type="submission" date="2019-03" db="UniProtKB">
        <authorList>
            <consortium name="EnsemblPlants"/>
        </authorList>
    </citation>
    <scope>IDENTIFICATION</scope>
</reference>
<organism evidence="2 3">
    <name type="scientific">Aegilops tauschii subsp. strangulata</name>
    <name type="common">Goatgrass</name>
    <dbReference type="NCBI Taxonomy" id="200361"/>
    <lineage>
        <taxon>Eukaryota</taxon>
        <taxon>Viridiplantae</taxon>
        <taxon>Streptophyta</taxon>
        <taxon>Embryophyta</taxon>
        <taxon>Tracheophyta</taxon>
        <taxon>Spermatophyta</taxon>
        <taxon>Magnoliopsida</taxon>
        <taxon>Liliopsida</taxon>
        <taxon>Poales</taxon>
        <taxon>Poaceae</taxon>
        <taxon>BOP clade</taxon>
        <taxon>Pooideae</taxon>
        <taxon>Triticodae</taxon>
        <taxon>Triticeae</taxon>
        <taxon>Triticinae</taxon>
        <taxon>Aegilops</taxon>
    </lineage>
</organism>
<dbReference type="Gramene" id="AET5Gv20690800.11">
    <property type="protein sequence ID" value="AET5Gv20690800.11"/>
    <property type="gene ID" value="AET5Gv20690800"/>
</dbReference>
<dbReference type="AlphaFoldDB" id="A0A453LAV4"/>
<evidence type="ECO:0000313" key="2">
    <source>
        <dbReference type="EnsemblPlants" id="AET5Gv20690800.11"/>
    </source>
</evidence>
<dbReference type="Pfam" id="PF03134">
    <property type="entry name" value="TB2_DP1_HVA22"/>
    <property type="match status" value="1"/>
</dbReference>
<proteinExistence type="inferred from homology"/>
<dbReference type="Gramene" id="AET5Gv20690800.9">
    <property type="protein sequence ID" value="AET5Gv20690800.9"/>
    <property type="gene ID" value="AET5Gv20690800"/>
</dbReference>
<reference evidence="3" key="2">
    <citation type="journal article" date="2017" name="Nat. Plants">
        <title>The Aegilops tauschii genome reveals multiple impacts of transposons.</title>
        <authorList>
            <person name="Zhao G."/>
            <person name="Zou C."/>
            <person name="Li K."/>
            <person name="Wang K."/>
            <person name="Li T."/>
            <person name="Gao L."/>
            <person name="Zhang X."/>
            <person name="Wang H."/>
            <person name="Yang Z."/>
            <person name="Liu X."/>
            <person name="Jiang W."/>
            <person name="Mao L."/>
            <person name="Kong X."/>
            <person name="Jiao Y."/>
            <person name="Jia J."/>
        </authorList>
    </citation>
    <scope>NUCLEOTIDE SEQUENCE [LARGE SCALE GENOMIC DNA]</scope>
    <source>
        <strain evidence="3">cv. AL8/78</strain>
    </source>
</reference>
<dbReference type="Gramene" id="AET5Gv20690800.4">
    <property type="protein sequence ID" value="AET5Gv20690800.4"/>
    <property type="gene ID" value="AET5Gv20690800"/>
</dbReference>
<dbReference type="Gramene" id="AET5Gv20690800.5">
    <property type="protein sequence ID" value="AET5Gv20690800.5"/>
    <property type="gene ID" value="AET5Gv20690800"/>
</dbReference>
<dbReference type="PANTHER" id="PTHR12300">
    <property type="entry name" value="HVA22-LIKE PROTEINS"/>
    <property type="match status" value="1"/>
</dbReference>
<reference evidence="2" key="3">
    <citation type="journal article" date="2017" name="Nature">
        <title>Genome sequence of the progenitor of the wheat D genome Aegilops tauschii.</title>
        <authorList>
            <person name="Luo M.C."/>
            <person name="Gu Y.Q."/>
            <person name="Puiu D."/>
            <person name="Wang H."/>
            <person name="Twardziok S.O."/>
            <person name="Deal K.R."/>
            <person name="Huo N."/>
            <person name="Zhu T."/>
            <person name="Wang L."/>
            <person name="Wang Y."/>
            <person name="McGuire P.E."/>
            <person name="Liu S."/>
            <person name="Long H."/>
            <person name="Ramasamy R.K."/>
            <person name="Rodriguez J.C."/>
            <person name="Van S.L."/>
            <person name="Yuan L."/>
            <person name="Wang Z."/>
            <person name="Xia Z."/>
            <person name="Xiao L."/>
            <person name="Anderson O.D."/>
            <person name="Ouyang S."/>
            <person name="Liang Y."/>
            <person name="Zimin A.V."/>
            <person name="Pertea G."/>
            <person name="Qi P."/>
            <person name="Bennetzen J.L."/>
            <person name="Dai X."/>
            <person name="Dawson M.W."/>
            <person name="Muller H.G."/>
            <person name="Kugler K."/>
            <person name="Rivarola-Duarte L."/>
            <person name="Spannagl M."/>
            <person name="Mayer K.F.X."/>
            <person name="Lu F.H."/>
            <person name="Bevan M.W."/>
            <person name="Leroy P."/>
            <person name="Li P."/>
            <person name="You F.M."/>
            <person name="Sun Q."/>
            <person name="Liu Z."/>
            <person name="Lyons E."/>
            <person name="Wicker T."/>
            <person name="Salzberg S.L."/>
            <person name="Devos K.M."/>
            <person name="Dvorak J."/>
        </authorList>
    </citation>
    <scope>NUCLEOTIDE SEQUENCE [LARGE SCALE GENOMIC DNA]</scope>
    <source>
        <strain evidence="2">cv. AL8/78</strain>
    </source>
</reference>
<dbReference type="Gramene" id="AET5Gv20690800.8">
    <property type="protein sequence ID" value="AET5Gv20690800.8"/>
    <property type="gene ID" value="AET5Gv20690800"/>
</dbReference>
<dbReference type="InterPro" id="IPR004345">
    <property type="entry name" value="TB2_DP1_HVA22"/>
</dbReference>
<evidence type="ECO:0000256" key="1">
    <source>
        <dbReference type="RuleBase" id="RU362006"/>
    </source>
</evidence>
<dbReference type="Proteomes" id="UP000015105">
    <property type="component" value="Chromosome 5D"/>
</dbReference>
<comment type="subcellular location">
    <subcellularLocation>
        <location evidence="1">Membrane</location>
        <topology evidence="1">Multi-pass membrane protein</topology>
    </subcellularLocation>
</comment>
<accession>A0A453LAV4</accession>
<dbReference type="GO" id="GO:0016020">
    <property type="term" value="C:membrane"/>
    <property type="evidence" value="ECO:0007669"/>
    <property type="project" value="UniProtKB-SubCell"/>
</dbReference>
<dbReference type="EnsemblPlants" id="AET5Gv20690800.5">
    <property type="protein sequence ID" value="AET5Gv20690800.5"/>
    <property type="gene ID" value="AET5Gv20690800"/>
</dbReference>
<protein>
    <recommendedName>
        <fullName evidence="1">HVA22-like protein</fullName>
    </recommendedName>
</protein>
<reference evidence="3" key="1">
    <citation type="journal article" date="2014" name="Science">
        <title>Ancient hybridizations among the ancestral genomes of bread wheat.</title>
        <authorList>
            <consortium name="International Wheat Genome Sequencing Consortium,"/>
            <person name="Marcussen T."/>
            <person name="Sandve S.R."/>
            <person name="Heier L."/>
            <person name="Spannagl M."/>
            <person name="Pfeifer M."/>
            <person name="Jakobsen K.S."/>
            <person name="Wulff B.B."/>
            <person name="Steuernagel B."/>
            <person name="Mayer K.F."/>
            <person name="Olsen O.A."/>
        </authorList>
    </citation>
    <scope>NUCLEOTIDE SEQUENCE [LARGE SCALE GENOMIC DNA]</scope>
    <source>
        <strain evidence="3">cv. AL8/78</strain>
    </source>
</reference>
<dbReference type="EnsemblPlants" id="AET5Gv20690800.9">
    <property type="protein sequence ID" value="AET5Gv20690800.9"/>
    <property type="gene ID" value="AET5Gv20690800"/>
</dbReference>
<evidence type="ECO:0000313" key="3">
    <source>
        <dbReference type="Proteomes" id="UP000015105"/>
    </source>
</evidence>
<dbReference type="PANTHER" id="PTHR12300:SF100">
    <property type="entry name" value="HVA22-LIKE PROTEIN"/>
    <property type="match status" value="1"/>
</dbReference>